<dbReference type="EMBL" id="CAAHFG010000001">
    <property type="protein sequence ID" value="VGO13576.1"/>
    <property type="molecule type" value="Genomic_DNA"/>
</dbReference>
<organism evidence="3 4">
    <name type="scientific">Pontiella desulfatans</name>
    <dbReference type="NCBI Taxonomy" id="2750659"/>
    <lineage>
        <taxon>Bacteria</taxon>
        <taxon>Pseudomonadati</taxon>
        <taxon>Kiritimatiellota</taxon>
        <taxon>Kiritimatiellia</taxon>
        <taxon>Kiritimatiellales</taxon>
        <taxon>Pontiellaceae</taxon>
        <taxon>Pontiella</taxon>
    </lineage>
</organism>
<dbReference type="NCBIfam" id="TIGR02595">
    <property type="entry name" value="PEP_CTERM"/>
    <property type="match status" value="1"/>
</dbReference>
<protein>
    <recommendedName>
        <fullName evidence="2">Ice-binding protein C-terminal domain-containing protein</fullName>
    </recommendedName>
</protein>
<name>A0A6C2U2G4_PONDE</name>
<evidence type="ECO:0000256" key="1">
    <source>
        <dbReference type="SAM" id="SignalP"/>
    </source>
</evidence>
<feature type="signal peptide" evidence="1">
    <location>
        <begin position="1"/>
        <end position="19"/>
    </location>
</feature>
<reference evidence="3 4" key="1">
    <citation type="submission" date="2019-04" db="EMBL/GenBank/DDBJ databases">
        <authorList>
            <person name="Van Vliet M D."/>
        </authorList>
    </citation>
    <scope>NUCLEOTIDE SEQUENCE [LARGE SCALE GENOMIC DNA]</scope>
    <source>
        <strain evidence="3 4">F1</strain>
    </source>
</reference>
<keyword evidence="1" id="KW-0732">Signal</keyword>
<feature type="domain" description="Ice-binding protein C-terminal" evidence="2">
    <location>
        <begin position="243"/>
        <end position="266"/>
    </location>
</feature>
<feature type="chain" id="PRO_5025393221" description="Ice-binding protein C-terminal domain-containing protein" evidence="1">
    <location>
        <begin position="20"/>
        <end position="269"/>
    </location>
</feature>
<dbReference type="Proteomes" id="UP000366872">
    <property type="component" value="Unassembled WGS sequence"/>
</dbReference>
<gene>
    <name evidence="3" type="ORF">PDESU_02133</name>
</gene>
<dbReference type="AlphaFoldDB" id="A0A6C2U2G4"/>
<keyword evidence="4" id="KW-1185">Reference proteome</keyword>
<dbReference type="InterPro" id="IPR013424">
    <property type="entry name" value="Ice-binding_C"/>
</dbReference>
<evidence type="ECO:0000259" key="2">
    <source>
        <dbReference type="Pfam" id="PF07589"/>
    </source>
</evidence>
<dbReference type="RefSeq" id="WP_136079138.1">
    <property type="nucleotide sequence ID" value="NZ_CAAHFG010000001.1"/>
</dbReference>
<sequence>MKRAMIGVIMLGLAGVAHADLIFTNASGNAWSTTANWLDKTTGLPVSRVPLSTDKVTLGADGGPVLVDAAGAASHNLTLGTALTIGSAGTLSSRAVIFGSAASITNAGTLNMQLYIGVNKSSSVFDNTGDINSTTTAAALSIKEGGTFNMLDGTFDAVGLLGATGNSGFLNLHGGTMTFTDVDWFDTGAAYYGGYEIDVANDGELIVSGTNMVSYFQQAITDGHLTGVNADQVSFVGGNTIVAIPEPATIGLLGLGASTILVIRRKMIL</sequence>
<dbReference type="Pfam" id="PF07589">
    <property type="entry name" value="PEP-CTERM"/>
    <property type="match status" value="1"/>
</dbReference>
<evidence type="ECO:0000313" key="3">
    <source>
        <dbReference type="EMBL" id="VGO13576.1"/>
    </source>
</evidence>
<accession>A0A6C2U2G4</accession>
<evidence type="ECO:0000313" key="4">
    <source>
        <dbReference type="Proteomes" id="UP000366872"/>
    </source>
</evidence>
<proteinExistence type="predicted"/>